<dbReference type="GO" id="GO:0003677">
    <property type="term" value="F:DNA binding"/>
    <property type="evidence" value="ECO:0007669"/>
    <property type="project" value="UniProtKB-KW"/>
</dbReference>
<keyword evidence="3" id="KW-0804">Transcription</keyword>
<feature type="domain" description="Peptidase S24/S26A/S26B/S26C" evidence="4">
    <location>
        <begin position="137"/>
        <end position="224"/>
    </location>
</feature>
<dbReference type="EMBL" id="QSRD01000009">
    <property type="protein sequence ID" value="RGL04799.1"/>
    <property type="molecule type" value="Genomic_DNA"/>
</dbReference>
<dbReference type="InterPro" id="IPR010982">
    <property type="entry name" value="Lambda_DNA-bd_dom_sf"/>
</dbReference>
<dbReference type="CDD" id="cd06529">
    <property type="entry name" value="S24_LexA-like"/>
    <property type="match status" value="1"/>
</dbReference>
<evidence type="ECO:0000256" key="3">
    <source>
        <dbReference type="ARBA" id="ARBA00023163"/>
    </source>
</evidence>
<evidence type="ECO:0000313" key="7">
    <source>
        <dbReference type="Proteomes" id="UP000260835"/>
    </source>
</evidence>
<dbReference type="SUPFAM" id="SSF51306">
    <property type="entry name" value="LexA/Signal peptidase"/>
    <property type="match status" value="1"/>
</dbReference>
<proteinExistence type="predicted"/>
<dbReference type="RefSeq" id="WP_117653173.1">
    <property type="nucleotide sequence ID" value="NZ_CABOGP010000009.1"/>
</dbReference>
<dbReference type="InterPro" id="IPR036286">
    <property type="entry name" value="LexA/Signal_pep-like_sf"/>
</dbReference>
<organism evidence="6 7">
    <name type="scientific">Prevotella disiens</name>
    <dbReference type="NCBI Taxonomy" id="28130"/>
    <lineage>
        <taxon>Bacteria</taxon>
        <taxon>Pseudomonadati</taxon>
        <taxon>Bacteroidota</taxon>
        <taxon>Bacteroidia</taxon>
        <taxon>Bacteroidales</taxon>
        <taxon>Prevotellaceae</taxon>
        <taxon>Prevotella</taxon>
    </lineage>
</organism>
<evidence type="ECO:0000259" key="5">
    <source>
        <dbReference type="Pfam" id="PF07022"/>
    </source>
</evidence>
<sequence>MSKKDRLLSLIQHYSGGNKSEFARYIGVTPQAISTWLSRNTFDIDIIYSKCVNISADWLLTGQGSMLKNNSTQPSQDPSCTIIPEYKDTKKISNRQLIVADNSTKGIPLIPLHAMAGVLRGEVSVLEYECEQYVVPAFKGADFLIPVKGNSMNPTYQSGDIVACQRTPMSSVFFQWNKPYVLDTAQGAIIKRIKPGQDEEHVQIVSDNTDYLPFELHKSEIYAVALVIGIIRLE</sequence>
<dbReference type="Pfam" id="PF00717">
    <property type="entry name" value="Peptidase_S24"/>
    <property type="match status" value="1"/>
</dbReference>
<dbReference type="Gene3D" id="1.10.260.40">
    <property type="entry name" value="lambda repressor-like DNA-binding domains"/>
    <property type="match status" value="1"/>
</dbReference>
<comment type="caution">
    <text evidence="6">The sequence shown here is derived from an EMBL/GenBank/DDBJ whole genome shotgun (WGS) entry which is preliminary data.</text>
</comment>
<name>A0A3E4QMA4_9BACT</name>
<dbReference type="InterPro" id="IPR010744">
    <property type="entry name" value="Phage_CI_N"/>
</dbReference>
<dbReference type="InterPro" id="IPR039418">
    <property type="entry name" value="LexA-like"/>
</dbReference>
<evidence type="ECO:0000313" key="6">
    <source>
        <dbReference type="EMBL" id="RGL04799.1"/>
    </source>
</evidence>
<dbReference type="Proteomes" id="UP000260835">
    <property type="component" value="Unassembled WGS sequence"/>
</dbReference>
<evidence type="ECO:0000256" key="1">
    <source>
        <dbReference type="ARBA" id="ARBA00023015"/>
    </source>
</evidence>
<accession>A0A3E4QMA4</accession>
<evidence type="ECO:0000256" key="2">
    <source>
        <dbReference type="ARBA" id="ARBA00023125"/>
    </source>
</evidence>
<dbReference type="PANTHER" id="PTHR40661">
    <property type="match status" value="1"/>
</dbReference>
<keyword evidence="2" id="KW-0238">DNA-binding</keyword>
<dbReference type="AlphaFoldDB" id="A0A3E4QMA4"/>
<dbReference type="PANTHER" id="PTHR40661:SF1">
    <property type="entry name" value="HTH CRO_C1-TYPE DOMAIN-CONTAINING PROTEIN"/>
    <property type="match status" value="1"/>
</dbReference>
<protein>
    <submittedName>
        <fullName evidence="6">Uncharacterized protein</fullName>
    </submittedName>
</protein>
<dbReference type="InterPro" id="IPR015927">
    <property type="entry name" value="Peptidase_S24_S26A/B/C"/>
</dbReference>
<dbReference type="Gene3D" id="2.10.109.10">
    <property type="entry name" value="Umud Fragment, subunit A"/>
    <property type="match status" value="1"/>
</dbReference>
<feature type="domain" description="Bacteriophage CI repressor N-terminal" evidence="5">
    <location>
        <begin position="7"/>
        <end position="66"/>
    </location>
</feature>
<dbReference type="GO" id="GO:0045892">
    <property type="term" value="P:negative regulation of DNA-templated transcription"/>
    <property type="evidence" value="ECO:0007669"/>
    <property type="project" value="InterPro"/>
</dbReference>
<keyword evidence="1" id="KW-0805">Transcription regulation</keyword>
<evidence type="ECO:0000259" key="4">
    <source>
        <dbReference type="Pfam" id="PF00717"/>
    </source>
</evidence>
<dbReference type="Pfam" id="PF07022">
    <property type="entry name" value="Phage_CI_repr"/>
    <property type="match status" value="1"/>
</dbReference>
<gene>
    <name evidence="6" type="ORF">DXC89_02305</name>
</gene>
<reference evidence="6 7" key="1">
    <citation type="submission" date="2018-08" db="EMBL/GenBank/DDBJ databases">
        <title>A genome reference for cultivated species of the human gut microbiota.</title>
        <authorList>
            <person name="Zou Y."/>
            <person name="Xue W."/>
            <person name="Luo G."/>
        </authorList>
    </citation>
    <scope>NUCLEOTIDE SEQUENCE [LARGE SCALE GENOMIC DNA]</scope>
    <source>
        <strain evidence="6 7">TF09-12</strain>
    </source>
</reference>